<organism evidence="2 3">
    <name type="scientific">Actinomyces naeslundii</name>
    <dbReference type="NCBI Taxonomy" id="1655"/>
    <lineage>
        <taxon>Bacteria</taxon>
        <taxon>Bacillati</taxon>
        <taxon>Actinomycetota</taxon>
        <taxon>Actinomycetes</taxon>
        <taxon>Actinomycetales</taxon>
        <taxon>Actinomycetaceae</taxon>
        <taxon>Actinomyces</taxon>
    </lineage>
</organism>
<dbReference type="AlphaFoldDB" id="A0AA47FIP3"/>
<name>A0AA47FIP3_ACTNA</name>
<evidence type="ECO:0000313" key="3">
    <source>
        <dbReference type="Proteomes" id="UP001163127"/>
    </source>
</evidence>
<evidence type="ECO:0008006" key="4">
    <source>
        <dbReference type="Google" id="ProtNLM"/>
    </source>
</evidence>
<dbReference type="EMBL" id="CP113787">
    <property type="protein sequence ID" value="WAL44052.1"/>
    <property type="molecule type" value="Genomic_DNA"/>
</dbReference>
<protein>
    <recommendedName>
        <fullName evidence="4">NYN domain-containing protein</fullName>
    </recommendedName>
</protein>
<sequence>MLRTVIVMDYQNVHLTAHDIFNRQSSKHYALIHPMQFAETAIRRRNELQREGYPHAVLKKVMVFRGLPHVDYDWEQHRRCTAQADQWRRDGAIVELRDLKYSFQMTATGLPATDANHRKIPIGPGVEKGSCATGQVRRRKSATDTSPSHLEHQPGPFLIRGFTRPQRLHLTLVRTVSRPSLSLATDGDILRGRA</sequence>
<gene>
    <name evidence="2" type="ORF">OFA60_05795</name>
</gene>
<evidence type="ECO:0000313" key="2">
    <source>
        <dbReference type="EMBL" id="WAL44052.1"/>
    </source>
</evidence>
<dbReference type="RefSeq" id="WP_076135335.1">
    <property type="nucleotide sequence ID" value="NZ_CP113787.1"/>
</dbReference>
<reference evidence="2" key="1">
    <citation type="submission" date="2022-11" db="EMBL/GenBank/DDBJ databases">
        <title>Dental biofilm bacteria. Genome sequencing and assembly.</title>
        <authorList>
            <person name="Robertsson C."/>
        </authorList>
    </citation>
    <scope>NUCLEOTIDE SEQUENCE</scope>
    <source>
        <strain evidence="2">CW</strain>
    </source>
</reference>
<dbReference type="Proteomes" id="UP001163127">
    <property type="component" value="Chromosome"/>
</dbReference>
<evidence type="ECO:0000256" key="1">
    <source>
        <dbReference type="SAM" id="MobiDB-lite"/>
    </source>
</evidence>
<accession>A0AA47FIP3</accession>
<feature type="region of interest" description="Disordered" evidence="1">
    <location>
        <begin position="114"/>
        <end position="158"/>
    </location>
</feature>
<proteinExistence type="predicted"/>